<dbReference type="NCBIfam" id="NF002677">
    <property type="entry name" value="PRK02406.1"/>
    <property type="match status" value="1"/>
</dbReference>
<evidence type="ECO:0000313" key="18">
    <source>
        <dbReference type="Proteomes" id="UP001432180"/>
    </source>
</evidence>
<keyword evidence="7 15" id="KW-0235">DNA replication</keyword>
<dbReference type="HAMAP" id="MF_01113">
    <property type="entry name" value="DNApol_IV"/>
    <property type="match status" value="1"/>
</dbReference>
<dbReference type="Proteomes" id="UP001432180">
    <property type="component" value="Chromosome"/>
</dbReference>
<evidence type="ECO:0000256" key="12">
    <source>
        <dbReference type="ARBA" id="ARBA00023125"/>
    </source>
</evidence>
<dbReference type="Gene3D" id="3.30.1490.100">
    <property type="entry name" value="DNA polymerase, Y-family, little finger domain"/>
    <property type="match status" value="1"/>
</dbReference>
<evidence type="ECO:0000256" key="15">
    <source>
        <dbReference type="HAMAP-Rule" id="MF_01113"/>
    </source>
</evidence>
<comment type="cofactor">
    <cofactor evidence="15">
        <name>Mg(2+)</name>
        <dbReference type="ChEBI" id="CHEBI:18420"/>
    </cofactor>
    <text evidence="15">Binds 2 magnesium ions per subunit.</text>
</comment>
<feature type="site" description="Substrate discrimination" evidence="15">
    <location>
        <position position="14"/>
    </location>
</feature>
<name>A0ABZ0SAZ1_9GAMM</name>
<dbReference type="Gene3D" id="3.30.70.270">
    <property type="match status" value="1"/>
</dbReference>
<evidence type="ECO:0000256" key="7">
    <source>
        <dbReference type="ARBA" id="ARBA00022705"/>
    </source>
</evidence>
<dbReference type="Gene3D" id="1.10.150.20">
    <property type="entry name" value="5' to 3' exonuclease, C-terminal subdomain"/>
    <property type="match status" value="1"/>
</dbReference>
<comment type="subunit">
    <text evidence="15">Monomer.</text>
</comment>
<dbReference type="EC" id="2.7.7.7" evidence="15"/>
<dbReference type="Gene3D" id="3.40.1170.60">
    <property type="match status" value="1"/>
</dbReference>
<feature type="domain" description="UmuC" evidence="16">
    <location>
        <begin position="5"/>
        <end position="187"/>
    </location>
</feature>
<evidence type="ECO:0000256" key="3">
    <source>
        <dbReference type="ARBA" id="ARBA00022457"/>
    </source>
</evidence>
<accession>A0ABZ0SAZ1</accession>
<dbReference type="InterPro" id="IPR001126">
    <property type="entry name" value="UmuC"/>
</dbReference>
<keyword evidence="5 15" id="KW-0808">Transferase</keyword>
<comment type="subcellular location">
    <subcellularLocation>
        <location evidence="1 15">Cytoplasm</location>
    </subcellularLocation>
</comment>
<keyword evidence="10 15" id="KW-0460">Magnesium</keyword>
<dbReference type="GO" id="GO:0003887">
    <property type="term" value="F:DNA-directed DNA polymerase activity"/>
    <property type="evidence" value="ECO:0007669"/>
    <property type="project" value="UniProtKB-EC"/>
</dbReference>
<dbReference type="InterPro" id="IPR036775">
    <property type="entry name" value="DNA_pol_Y-fam_lit_finger_sf"/>
</dbReference>
<comment type="similarity">
    <text evidence="2 15">Belongs to the DNA polymerase type-Y family.</text>
</comment>
<evidence type="ECO:0000256" key="13">
    <source>
        <dbReference type="ARBA" id="ARBA00023204"/>
    </source>
</evidence>
<sequence>MPRLILHVDLDAFFAAIEQRDHPEWRGRPLVVGAQPGGRGVVATCSYEARRFGVHSAMPITQAARRLPPETVYVRPRVAHYAQVSAQIMAVLATISPRIERVSIDEAYLDVSGLTALFGPPRVIGEQVKGSIRQAVGLTASVGIGPNRLIAKLASDYHKPDGLTVVLEEQVADFLAPMPFNVLRGMGVKTAPRLARLGVKTVGDLRELSLETLRQHCGARAGTQFYYQARGIADDRLYPDRERLSISKERTFPEDVTDPKQLAETLHWAAREVAWTARQTGRLGRVVTLKVCFYPFETHTRSRSLRVPTADEQDLYQVAWSLLASEATWTGRPVRLIGLGLSGWSQPTTGQQLDLFETAETGRNPADNGLTETLDAIRHRFGAEAIQRGIGLHHQGN</sequence>
<dbReference type="Pfam" id="PF00817">
    <property type="entry name" value="IMS"/>
    <property type="match status" value="1"/>
</dbReference>
<evidence type="ECO:0000256" key="14">
    <source>
        <dbReference type="ARBA" id="ARBA00049244"/>
    </source>
</evidence>
<keyword evidence="6 15" id="KW-0548">Nucleotidyltransferase</keyword>
<reference evidence="17 18" key="1">
    <citation type="journal article" date="2023" name="Microorganisms">
        <title>Thiorhodovibrio frisius and Trv. litoralis spp. nov., Two Novel Members from a Clade of Fastidious Purple Sulfur Bacteria That Exhibit Unique Red-Shifted Light-Harvesting Capabilities.</title>
        <authorList>
            <person name="Methner A."/>
            <person name="Kuzyk S.B."/>
            <person name="Petersen J."/>
            <person name="Bauer S."/>
            <person name="Brinkmann H."/>
            <person name="Sichau K."/>
            <person name="Wanner G."/>
            <person name="Wolf J."/>
            <person name="Neumann-Schaal M."/>
            <person name="Henke P."/>
            <person name="Tank M."/>
            <person name="Sproer C."/>
            <person name="Bunk B."/>
            <person name="Overmann J."/>
        </authorList>
    </citation>
    <scope>NUCLEOTIDE SEQUENCE [LARGE SCALE GENOMIC DNA]</scope>
    <source>
        <strain evidence="17 18">DSM 6702</strain>
    </source>
</reference>
<evidence type="ECO:0000256" key="5">
    <source>
        <dbReference type="ARBA" id="ARBA00022679"/>
    </source>
</evidence>
<proteinExistence type="inferred from homology"/>
<dbReference type="CDD" id="cd03586">
    <property type="entry name" value="PolY_Pol_IV_kappa"/>
    <property type="match status" value="1"/>
</dbReference>
<evidence type="ECO:0000256" key="6">
    <source>
        <dbReference type="ARBA" id="ARBA00022695"/>
    </source>
</evidence>
<dbReference type="PROSITE" id="PS50173">
    <property type="entry name" value="UMUC"/>
    <property type="match status" value="1"/>
</dbReference>
<feature type="binding site" evidence="15">
    <location>
        <position position="9"/>
    </location>
    <ligand>
        <name>Mg(2+)</name>
        <dbReference type="ChEBI" id="CHEBI:18420"/>
    </ligand>
</feature>
<organism evidence="17 18">
    <name type="scientific">Thiorhodovibrio winogradskyi</name>
    <dbReference type="NCBI Taxonomy" id="77007"/>
    <lineage>
        <taxon>Bacteria</taxon>
        <taxon>Pseudomonadati</taxon>
        <taxon>Pseudomonadota</taxon>
        <taxon>Gammaproteobacteria</taxon>
        <taxon>Chromatiales</taxon>
        <taxon>Chromatiaceae</taxon>
        <taxon>Thiorhodovibrio</taxon>
    </lineage>
</organism>
<protein>
    <recommendedName>
        <fullName evidence="15">DNA polymerase IV</fullName>
        <shortName evidence="15">Pol IV</shortName>
        <ecNumber evidence="15">2.7.7.7</ecNumber>
    </recommendedName>
</protein>
<dbReference type="EMBL" id="CP121472">
    <property type="protein sequence ID" value="WPL17488.1"/>
    <property type="molecule type" value="Genomic_DNA"/>
</dbReference>
<dbReference type="InterPro" id="IPR043502">
    <property type="entry name" value="DNA/RNA_pol_sf"/>
</dbReference>
<comment type="catalytic activity">
    <reaction evidence="14 15">
        <text>DNA(n) + a 2'-deoxyribonucleoside 5'-triphosphate = DNA(n+1) + diphosphate</text>
        <dbReference type="Rhea" id="RHEA:22508"/>
        <dbReference type="Rhea" id="RHEA-COMP:17339"/>
        <dbReference type="Rhea" id="RHEA-COMP:17340"/>
        <dbReference type="ChEBI" id="CHEBI:33019"/>
        <dbReference type="ChEBI" id="CHEBI:61560"/>
        <dbReference type="ChEBI" id="CHEBI:173112"/>
        <dbReference type="EC" id="2.7.7.7"/>
    </reaction>
</comment>
<keyword evidence="9 15" id="KW-0227">DNA damage</keyword>
<dbReference type="Pfam" id="PF11799">
    <property type="entry name" value="IMS_C"/>
    <property type="match status" value="1"/>
</dbReference>
<dbReference type="InterPro" id="IPR017961">
    <property type="entry name" value="DNA_pol_Y-fam_little_finger"/>
</dbReference>
<feature type="active site" evidence="15">
    <location>
        <position position="106"/>
    </location>
</feature>
<dbReference type="Pfam" id="PF21999">
    <property type="entry name" value="IMS_HHH_1"/>
    <property type="match status" value="1"/>
</dbReference>
<dbReference type="SUPFAM" id="SSF56672">
    <property type="entry name" value="DNA/RNA polymerases"/>
    <property type="match status" value="1"/>
</dbReference>
<dbReference type="InterPro" id="IPR050116">
    <property type="entry name" value="DNA_polymerase-Y"/>
</dbReference>
<keyword evidence="13 15" id="KW-0234">DNA repair</keyword>
<dbReference type="SUPFAM" id="SSF100879">
    <property type="entry name" value="Lesion bypass DNA polymerase (Y-family), little finger domain"/>
    <property type="match status" value="1"/>
</dbReference>
<dbReference type="RefSeq" id="WP_328988002.1">
    <property type="nucleotide sequence ID" value="NZ_CP121472.1"/>
</dbReference>
<keyword evidence="3 15" id="KW-0515">Mutator protein</keyword>
<dbReference type="PANTHER" id="PTHR11076">
    <property type="entry name" value="DNA REPAIR POLYMERASE UMUC / TRANSFERASE FAMILY MEMBER"/>
    <property type="match status" value="1"/>
</dbReference>
<evidence type="ECO:0000259" key="16">
    <source>
        <dbReference type="PROSITE" id="PS50173"/>
    </source>
</evidence>
<comment type="function">
    <text evidence="15">Poorly processive, error-prone DNA polymerase involved in untargeted mutagenesis. Copies undamaged DNA at stalled replication forks, which arise in vivo from mismatched or misaligned primer ends. These misaligned primers can be extended by PolIV. Exhibits no 3'-5' exonuclease (proofreading) activity. May be involved in translesional synthesis, in conjunction with the beta clamp from PolIII.</text>
</comment>
<keyword evidence="18" id="KW-1185">Reference proteome</keyword>
<evidence type="ECO:0000256" key="8">
    <source>
        <dbReference type="ARBA" id="ARBA00022723"/>
    </source>
</evidence>
<evidence type="ECO:0000256" key="9">
    <source>
        <dbReference type="ARBA" id="ARBA00022763"/>
    </source>
</evidence>
<evidence type="ECO:0000256" key="4">
    <source>
        <dbReference type="ARBA" id="ARBA00022490"/>
    </source>
</evidence>
<keyword evidence="12 15" id="KW-0238">DNA-binding</keyword>
<dbReference type="InterPro" id="IPR043128">
    <property type="entry name" value="Rev_trsase/Diguanyl_cyclase"/>
</dbReference>
<evidence type="ECO:0000256" key="11">
    <source>
        <dbReference type="ARBA" id="ARBA00022932"/>
    </source>
</evidence>
<keyword evidence="4 15" id="KW-0963">Cytoplasm</keyword>
<evidence type="ECO:0000256" key="2">
    <source>
        <dbReference type="ARBA" id="ARBA00010945"/>
    </source>
</evidence>
<dbReference type="InterPro" id="IPR022880">
    <property type="entry name" value="DNApol_IV"/>
</dbReference>
<dbReference type="PANTHER" id="PTHR11076:SF33">
    <property type="entry name" value="DNA POLYMERASE KAPPA"/>
    <property type="match status" value="1"/>
</dbReference>
<keyword evidence="8 15" id="KW-0479">Metal-binding</keyword>
<gene>
    <name evidence="17" type="primary">dinB_2</name>
    <name evidence="15" type="synonym">dinB</name>
    <name evidence="17" type="ORF">Thiowin_02507</name>
</gene>
<evidence type="ECO:0000313" key="17">
    <source>
        <dbReference type="EMBL" id="WPL17488.1"/>
    </source>
</evidence>
<evidence type="ECO:0000256" key="10">
    <source>
        <dbReference type="ARBA" id="ARBA00022842"/>
    </source>
</evidence>
<keyword evidence="11 15" id="KW-0239">DNA-directed DNA polymerase</keyword>
<evidence type="ECO:0000256" key="1">
    <source>
        <dbReference type="ARBA" id="ARBA00004496"/>
    </source>
</evidence>
<feature type="binding site" evidence="15">
    <location>
        <position position="105"/>
    </location>
    <ligand>
        <name>Mg(2+)</name>
        <dbReference type="ChEBI" id="CHEBI:18420"/>
    </ligand>
</feature>
<dbReference type="InterPro" id="IPR053848">
    <property type="entry name" value="IMS_HHH_1"/>
</dbReference>